<evidence type="ECO:0000313" key="3">
    <source>
        <dbReference type="Proteomes" id="UP000192713"/>
    </source>
</evidence>
<dbReference type="AlphaFoldDB" id="A0A1X0DZ29"/>
<accession>A0A1X0DZ29</accession>
<name>A0A1X0DZ29_9MYCO</name>
<proteinExistence type="predicted"/>
<gene>
    <name evidence="2" type="ORF">BST28_17545</name>
</gene>
<sequence length="143" mass="14378">MSEGELDGGLFIGCASVGTPSPRLPEPSSPPVGALNGFEGSYVGLPGMFGAVGGVSPFIFAAVSVDAASCFARAASRCWRVSSASVWAAFAAVLLAEVGVALARISSTFALFSFASTTLGFGALSRSPSAVPCVDVIVPMLLR</sequence>
<reference evidence="2 3" key="1">
    <citation type="submission" date="2017-02" db="EMBL/GenBank/DDBJ databases">
        <title>The new phylogeny of genus Mycobacterium.</title>
        <authorList>
            <person name="Tortoli E."/>
            <person name="Trovato A."/>
            <person name="Cirillo D.M."/>
        </authorList>
    </citation>
    <scope>NUCLEOTIDE SEQUENCE [LARGE SCALE GENOMIC DNA]</scope>
    <source>
        <strain evidence="2 3">DSM 45093</strain>
    </source>
</reference>
<keyword evidence="1" id="KW-0812">Transmembrane</keyword>
<comment type="caution">
    <text evidence="2">The sequence shown here is derived from an EMBL/GenBank/DDBJ whole genome shotgun (WGS) entry which is preliminary data.</text>
</comment>
<protein>
    <submittedName>
        <fullName evidence="2">Uncharacterized protein</fullName>
    </submittedName>
</protein>
<organism evidence="2 3">
    <name type="scientific">Mycolicibacter kumamotonensis</name>
    <dbReference type="NCBI Taxonomy" id="354243"/>
    <lineage>
        <taxon>Bacteria</taxon>
        <taxon>Bacillati</taxon>
        <taxon>Actinomycetota</taxon>
        <taxon>Actinomycetes</taxon>
        <taxon>Mycobacteriales</taxon>
        <taxon>Mycobacteriaceae</taxon>
        <taxon>Mycolicibacter</taxon>
    </lineage>
</organism>
<keyword evidence="1" id="KW-0472">Membrane</keyword>
<dbReference type="Proteomes" id="UP000192713">
    <property type="component" value="Unassembled WGS sequence"/>
</dbReference>
<feature type="transmembrane region" description="Helical" evidence="1">
    <location>
        <begin position="84"/>
        <end position="105"/>
    </location>
</feature>
<evidence type="ECO:0000256" key="1">
    <source>
        <dbReference type="SAM" id="Phobius"/>
    </source>
</evidence>
<keyword evidence="1" id="KW-1133">Transmembrane helix</keyword>
<evidence type="ECO:0000313" key="2">
    <source>
        <dbReference type="EMBL" id="ORA77607.1"/>
    </source>
</evidence>
<feature type="transmembrane region" description="Helical" evidence="1">
    <location>
        <begin position="48"/>
        <end position="72"/>
    </location>
</feature>
<dbReference type="EMBL" id="MVHU01000030">
    <property type="protein sequence ID" value="ORA77607.1"/>
    <property type="molecule type" value="Genomic_DNA"/>
</dbReference>